<feature type="compositionally biased region" description="Acidic residues" evidence="6">
    <location>
        <begin position="162"/>
        <end position="172"/>
    </location>
</feature>
<dbReference type="Pfam" id="PF19088">
    <property type="entry name" value="TUTase"/>
    <property type="match status" value="2"/>
</dbReference>
<accession>Q4TB47</accession>
<keyword evidence="5" id="KW-0460">Magnesium</keyword>
<dbReference type="SUPFAM" id="SSF81301">
    <property type="entry name" value="Nucleotidyltransferase"/>
    <property type="match status" value="1"/>
</dbReference>
<sequence>MEESKSPAKLGKLSQARGTKISAKEKSSKDAHMQREEPTSTTRRPGNLHPVKEEHNPGSSGAGKMRGRTSRLTRLTGRTNFGESSKGKAASTHQQQVPEALDSQGSYSTDSSPSANRESSSPVVPGMTEKGLRQGWLASAWPNAAVLLSAGLTSGPPLCGSVEEEAEEEPMVEEGSITEQQLGLRQAEERLYRDYIHRLLKVRKRAQALRRANPNPGIKSHSFFPSCTFSAVPRVSKLPVFMQALFRAHREHPGSTQAHQGEETQEKHHGGGFDVASVTILLLLCRRVSFVAFVLQEKQEENELRALPPASAAHLRALDVSIQRTARQHGISQEDLQVRKAVVTRMEELARCGSTAQRSPSLPSEAATINIDVSHPPSMTQPEVLIQVLEILKNSSKSYFLCELWPMSCFLARQQSKCCSVLPAADFSEVESDFHAKVPAVFCREVCSGLLCKVTAGNDVACLTTNHLAALAKLEPRLVPLVLAFRHWARVGAPPLMTDALLVELVQTPAVLSLPLQLCHIDCQAEGGIPSYSFALMVIFFLQQRKEPILPVYLGHWSQLTFGESRGASLGQLWLELLRFYTLEFALEEHIISIRLKELLSRETKHWPRRTLAIEDPFALKRNVARSLNSQMVFEYIQERFRTAYKYFACPQRRHRGGLRRAPLAKRGTEVEGPDEEGEDDDESLALTRATEDEESQSDDEDEGASDPSTKEGEETLGSSLRNMVLSSENPPSPSPNGLLDSEEEEKGGVADPDDLHYLFDKMIFTGGKPPTVVCSICKRDGHLKDECPEDFKKIELKPLPPMTERFREILDGLCRLCYCKTAARPPAEPISEQIGGEVELSPTPAEQQKREQILAGLERFIRKEYNGGEHSAPAPAGASVLKALTCVCVCVCESAEKAQLCLFGSSKNGFGFRDSDLDICMTLEGHETAENLNCKEIIEGLAKVLKKHTGQSRSRSDPRQLHSAPV</sequence>
<feature type="region of interest" description="Disordered" evidence="6">
    <location>
        <begin position="158"/>
        <end position="180"/>
    </location>
</feature>
<dbReference type="PANTHER" id="PTHR12271">
    <property type="entry name" value="POLY A POLYMERASE CID PAP -RELATED"/>
    <property type="match status" value="1"/>
</dbReference>
<evidence type="ECO:0000256" key="4">
    <source>
        <dbReference type="ARBA" id="ARBA00022723"/>
    </source>
</evidence>
<feature type="region of interest" description="Disordered" evidence="6">
    <location>
        <begin position="251"/>
        <end position="270"/>
    </location>
</feature>
<feature type="region of interest" description="Disordered" evidence="6">
    <location>
        <begin position="1"/>
        <end position="128"/>
    </location>
</feature>
<feature type="compositionally biased region" description="Acidic residues" evidence="6">
    <location>
        <begin position="692"/>
        <end position="705"/>
    </location>
</feature>
<dbReference type="SUPFAM" id="SSF81631">
    <property type="entry name" value="PAP/OAS1 substrate-binding domain"/>
    <property type="match status" value="1"/>
</dbReference>
<dbReference type="PANTHER" id="PTHR12271:SF66">
    <property type="entry name" value="TERMINAL URIDYLYLTRANSFERASE TAILOR"/>
    <property type="match status" value="1"/>
</dbReference>
<dbReference type="Gene3D" id="3.30.460.10">
    <property type="entry name" value="Beta Polymerase, domain 2"/>
    <property type="match status" value="1"/>
</dbReference>
<evidence type="ECO:0000313" key="10">
    <source>
        <dbReference type="EMBL" id="CAF89885.1"/>
    </source>
</evidence>
<feature type="compositionally biased region" description="Basic and acidic residues" evidence="6">
    <location>
        <begin position="260"/>
        <end position="270"/>
    </location>
</feature>
<feature type="domain" description="Terminal uridylyltransferase 4/7 nucleotidyltransferase" evidence="8">
    <location>
        <begin position="297"/>
        <end position="397"/>
    </location>
</feature>
<dbReference type="GO" id="GO:0031123">
    <property type="term" value="P:RNA 3'-end processing"/>
    <property type="evidence" value="ECO:0007669"/>
    <property type="project" value="TreeGrafter"/>
</dbReference>
<dbReference type="Pfam" id="PF22600">
    <property type="entry name" value="MTPAP-like_central"/>
    <property type="match status" value="1"/>
</dbReference>
<dbReference type="AlphaFoldDB" id="Q4TB47"/>
<feature type="compositionally biased region" description="Basic and acidic residues" evidence="6">
    <location>
        <begin position="22"/>
        <end position="38"/>
    </location>
</feature>
<feature type="domain" description="Poly(A) RNA polymerase mitochondrial-like central palm" evidence="9">
    <location>
        <begin position="891"/>
        <end position="951"/>
    </location>
</feature>
<keyword evidence="4" id="KW-0479">Metal-binding</keyword>
<evidence type="ECO:0000256" key="1">
    <source>
        <dbReference type="ARBA" id="ARBA00001936"/>
    </source>
</evidence>
<dbReference type="EMBL" id="CAAE01007204">
    <property type="protein sequence ID" value="CAF89885.1"/>
    <property type="molecule type" value="Genomic_DNA"/>
</dbReference>
<evidence type="ECO:0000259" key="7">
    <source>
        <dbReference type="Pfam" id="PF03828"/>
    </source>
</evidence>
<comment type="cofactor">
    <cofactor evidence="1">
        <name>Mn(2+)</name>
        <dbReference type="ChEBI" id="CHEBI:29035"/>
    </cofactor>
</comment>
<gene>
    <name evidence="10" type="ORF">GSTENG00003914001</name>
</gene>
<protein>
    <submittedName>
        <fullName evidence="10">Chromosome undetermined SCAF7204, whole genome shotgun sequence</fullName>
    </submittedName>
</protein>
<dbReference type="Gene3D" id="1.10.1410.10">
    <property type="match status" value="1"/>
</dbReference>
<reference evidence="10" key="2">
    <citation type="submission" date="2004-02" db="EMBL/GenBank/DDBJ databases">
        <authorList>
            <consortium name="Genoscope"/>
            <consortium name="Whitehead Institute Centre for Genome Research"/>
        </authorList>
    </citation>
    <scope>NUCLEOTIDE SEQUENCE</scope>
</reference>
<reference evidence="10" key="1">
    <citation type="journal article" date="2004" name="Nature">
        <title>Genome duplication in the teleost fish Tetraodon nigroviridis reveals the early vertebrate proto-karyotype.</title>
        <authorList>
            <person name="Jaillon O."/>
            <person name="Aury J.-M."/>
            <person name="Brunet F."/>
            <person name="Petit J.-L."/>
            <person name="Stange-Thomann N."/>
            <person name="Mauceli E."/>
            <person name="Bouneau L."/>
            <person name="Fischer C."/>
            <person name="Ozouf-Costaz C."/>
            <person name="Bernot A."/>
            <person name="Nicaud S."/>
            <person name="Jaffe D."/>
            <person name="Fisher S."/>
            <person name="Lutfalla G."/>
            <person name="Dossat C."/>
            <person name="Segurens B."/>
            <person name="Dasilva C."/>
            <person name="Salanoubat M."/>
            <person name="Levy M."/>
            <person name="Boudet N."/>
            <person name="Castellano S."/>
            <person name="Anthouard V."/>
            <person name="Jubin C."/>
            <person name="Castelli V."/>
            <person name="Katinka M."/>
            <person name="Vacherie B."/>
            <person name="Biemont C."/>
            <person name="Skalli Z."/>
            <person name="Cattolico L."/>
            <person name="Poulain J."/>
            <person name="De Berardinis V."/>
            <person name="Cruaud C."/>
            <person name="Duprat S."/>
            <person name="Brottier P."/>
            <person name="Coutanceau J.-P."/>
            <person name="Gouzy J."/>
            <person name="Parra G."/>
            <person name="Lardier G."/>
            <person name="Chapple C."/>
            <person name="McKernan K.J."/>
            <person name="McEwan P."/>
            <person name="Bosak S."/>
            <person name="Kellis M."/>
            <person name="Volff J.-N."/>
            <person name="Guigo R."/>
            <person name="Zody M.C."/>
            <person name="Mesirov J."/>
            <person name="Lindblad-Toh K."/>
            <person name="Birren B."/>
            <person name="Nusbaum C."/>
            <person name="Kahn D."/>
            <person name="Robinson-Rechavi M."/>
            <person name="Laudet V."/>
            <person name="Schachter V."/>
            <person name="Quetier F."/>
            <person name="Saurin W."/>
            <person name="Scarpelli C."/>
            <person name="Wincker P."/>
            <person name="Lander E.S."/>
            <person name="Weissenbach J."/>
            <person name="Roest Crollius H."/>
        </authorList>
    </citation>
    <scope>NUCLEOTIDE SEQUENCE [LARGE SCALE GENOMIC DNA]</scope>
</reference>
<dbReference type="KEGG" id="tng:GSTEN00003914G001"/>
<dbReference type="InterPro" id="IPR045100">
    <property type="entry name" value="TUT4/7_NTP_transf"/>
</dbReference>
<feature type="region of interest" description="Disordered" evidence="6">
    <location>
        <begin position="659"/>
        <end position="753"/>
    </location>
</feature>
<evidence type="ECO:0000256" key="5">
    <source>
        <dbReference type="ARBA" id="ARBA00022842"/>
    </source>
</evidence>
<evidence type="ECO:0000259" key="8">
    <source>
        <dbReference type="Pfam" id="PF19088"/>
    </source>
</evidence>
<dbReference type="GO" id="GO:0050265">
    <property type="term" value="F:RNA uridylyltransferase activity"/>
    <property type="evidence" value="ECO:0007669"/>
    <property type="project" value="TreeGrafter"/>
</dbReference>
<dbReference type="Pfam" id="PF03828">
    <property type="entry name" value="PAP_assoc"/>
    <property type="match status" value="1"/>
</dbReference>
<evidence type="ECO:0000259" key="9">
    <source>
        <dbReference type="Pfam" id="PF22600"/>
    </source>
</evidence>
<feature type="domain" description="Terminal uridylyltransferase 4/7 nucleotidyltransferase" evidence="8">
    <location>
        <begin position="425"/>
        <end position="456"/>
    </location>
</feature>
<evidence type="ECO:0000256" key="6">
    <source>
        <dbReference type="SAM" id="MobiDB-lite"/>
    </source>
</evidence>
<feature type="compositionally biased region" description="Polar residues" evidence="6">
    <location>
        <begin position="91"/>
        <end position="110"/>
    </location>
</feature>
<dbReference type="InterPro" id="IPR054708">
    <property type="entry name" value="MTPAP-like_central"/>
</dbReference>
<dbReference type="GO" id="GO:0046872">
    <property type="term" value="F:metal ion binding"/>
    <property type="evidence" value="ECO:0007669"/>
    <property type="project" value="UniProtKB-KW"/>
</dbReference>
<dbReference type="InterPro" id="IPR002058">
    <property type="entry name" value="PAP_assoc"/>
</dbReference>
<feature type="compositionally biased region" description="Polar residues" evidence="6">
    <location>
        <begin position="717"/>
        <end position="726"/>
    </location>
</feature>
<evidence type="ECO:0000256" key="2">
    <source>
        <dbReference type="ARBA" id="ARBA00001946"/>
    </source>
</evidence>
<comment type="cofactor">
    <cofactor evidence="2">
        <name>Mg(2+)</name>
        <dbReference type="ChEBI" id="CHEBI:18420"/>
    </cofactor>
</comment>
<feature type="compositionally biased region" description="Low complexity" evidence="6">
    <location>
        <begin position="111"/>
        <end position="121"/>
    </location>
</feature>
<organism evidence="10">
    <name type="scientific">Tetraodon nigroviridis</name>
    <name type="common">Spotted green pufferfish</name>
    <name type="synonym">Chelonodon nigroviridis</name>
    <dbReference type="NCBI Taxonomy" id="99883"/>
    <lineage>
        <taxon>Eukaryota</taxon>
        <taxon>Metazoa</taxon>
        <taxon>Chordata</taxon>
        <taxon>Craniata</taxon>
        <taxon>Vertebrata</taxon>
        <taxon>Euteleostomi</taxon>
        <taxon>Actinopterygii</taxon>
        <taxon>Neopterygii</taxon>
        <taxon>Teleostei</taxon>
        <taxon>Neoteleostei</taxon>
        <taxon>Acanthomorphata</taxon>
        <taxon>Eupercaria</taxon>
        <taxon>Tetraodontiformes</taxon>
        <taxon>Tetradontoidea</taxon>
        <taxon>Tetraodontidae</taxon>
        <taxon>Tetraodon</taxon>
    </lineage>
</organism>
<dbReference type="CDD" id="cd05402">
    <property type="entry name" value="NT_PAP_TUTase"/>
    <property type="match status" value="1"/>
</dbReference>
<dbReference type="OrthoDB" id="407432at2759"/>
<evidence type="ECO:0000256" key="3">
    <source>
        <dbReference type="ARBA" id="ARBA00022679"/>
    </source>
</evidence>
<feature type="domain" description="PAP-associated" evidence="7">
    <location>
        <begin position="569"/>
        <end position="620"/>
    </location>
</feature>
<keyword evidence="3" id="KW-0808">Transferase</keyword>
<name>Q4TB47_TETNG</name>
<dbReference type="InterPro" id="IPR043519">
    <property type="entry name" value="NT_sf"/>
</dbReference>
<proteinExistence type="predicted"/>
<feature type="compositionally biased region" description="Acidic residues" evidence="6">
    <location>
        <begin position="672"/>
        <end position="684"/>
    </location>
</feature>